<dbReference type="KEGG" id="char:105901164"/>
<feature type="compositionally biased region" description="Basic residues" evidence="3">
    <location>
        <begin position="97"/>
        <end position="126"/>
    </location>
</feature>
<protein>
    <submittedName>
        <fullName evidence="6">Histone H1-like</fullName>
    </submittedName>
</protein>
<dbReference type="InterPro" id="IPR036388">
    <property type="entry name" value="WH-like_DNA-bd_sf"/>
</dbReference>
<keyword evidence="2" id="KW-0539">Nucleus</keyword>
<feature type="region of interest" description="Disordered" evidence="3">
    <location>
        <begin position="1"/>
        <end position="30"/>
    </location>
</feature>
<dbReference type="GO" id="GO:0006334">
    <property type="term" value="P:nucleosome assembly"/>
    <property type="evidence" value="ECO:0007669"/>
    <property type="project" value="InterPro"/>
</dbReference>
<dbReference type="GO" id="GO:0003677">
    <property type="term" value="F:DNA binding"/>
    <property type="evidence" value="ECO:0007669"/>
    <property type="project" value="UniProtKB-KW"/>
</dbReference>
<keyword evidence="2" id="KW-0158">Chromosome</keyword>
<gene>
    <name evidence="6" type="primary">LOC105901164</name>
</gene>
<evidence type="ECO:0000313" key="5">
    <source>
        <dbReference type="Proteomes" id="UP000515152"/>
    </source>
</evidence>
<dbReference type="GeneID" id="105901164"/>
<accession>A0A6P3VXP9</accession>
<comment type="subcellular location">
    <subcellularLocation>
        <location evidence="2">Nucleus</location>
    </subcellularLocation>
</comment>
<evidence type="ECO:0000259" key="4">
    <source>
        <dbReference type="PROSITE" id="PS51504"/>
    </source>
</evidence>
<dbReference type="InterPro" id="IPR005818">
    <property type="entry name" value="Histone_H1/H5_H15"/>
</dbReference>
<dbReference type="PRINTS" id="PR00624">
    <property type="entry name" value="HISTONEH5"/>
</dbReference>
<comment type="similarity">
    <text evidence="2">Belongs to the histone H1/H5 family.</text>
</comment>
<feature type="compositionally biased region" description="Basic residues" evidence="3">
    <location>
        <begin position="15"/>
        <end position="25"/>
    </location>
</feature>
<name>A0A6P3VXP9_CLUHA</name>
<dbReference type="GO" id="GO:0000786">
    <property type="term" value="C:nucleosome"/>
    <property type="evidence" value="ECO:0007669"/>
    <property type="project" value="InterPro"/>
</dbReference>
<dbReference type="CDD" id="cd00073">
    <property type="entry name" value="H15"/>
    <property type="match status" value="1"/>
</dbReference>
<dbReference type="SMART" id="SM00526">
    <property type="entry name" value="H15"/>
    <property type="match status" value="1"/>
</dbReference>
<reference evidence="6" key="1">
    <citation type="submission" date="2025-08" db="UniProtKB">
        <authorList>
            <consortium name="RefSeq"/>
        </authorList>
    </citation>
    <scope>IDENTIFICATION</scope>
</reference>
<dbReference type="Proteomes" id="UP000515152">
    <property type="component" value="Chromosome 7"/>
</dbReference>
<feature type="compositionally biased region" description="Basic residues" evidence="3">
    <location>
        <begin position="134"/>
        <end position="179"/>
    </location>
</feature>
<feature type="domain" description="H15" evidence="4">
    <location>
        <begin position="26"/>
        <end position="99"/>
    </location>
</feature>
<dbReference type="AlphaFoldDB" id="A0A6P3VXP9"/>
<dbReference type="RefSeq" id="XP_012684016.1">
    <property type="nucleotide sequence ID" value="XM_012828562.3"/>
</dbReference>
<evidence type="ECO:0000313" key="6">
    <source>
        <dbReference type="RefSeq" id="XP_012684016.1"/>
    </source>
</evidence>
<dbReference type="InterPro" id="IPR036390">
    <property type="entry name" value="WH_DNA-bd_sf"/>
</dbReference>
<dbReference type="OrthoDB" id="8964560at2759"/>
<proteinExistence type="inferred from homology"/>
<keyword evidence="5" id="KW-1185">Reference proteome</keyword>
<evidence type="ECO:0000256" key="1">
    <source>
        <dbReference type="ARBA" id="ARBA00023125"/>
    </source>
</evidence>
<feature type="region of interest" description="Disordered" evidence="3">
    <location>
        <begin position="88"/>
        <end position="179"/>
    </location>
</feature>
<keyword evidence="1 2" id="KW-0238">DNA-binding</keyword>
<dbReference type="Pfam" id="PF00538">
    <property type="entry name" value="Linker_histone"/>
    <property type="match status" value="1"/>
</dbReference>
<dbReference type="SUPFAM" id="SSF46785">
    <property type="entry name" value="Winged helix' DNA-binding domain"/>
    <property type="match status" value="1"/>
</dbReference>
<evidence type="ECO:0000256" key="2">
    <source>
        <dbReference type="RuleBase" id="RU003894"/>
    </source>
</evidence>
<dbReference type="PROSITE" id="PS51504">
    <property type="entry name" value="H15"/>
    <property type="match status" value="1"/>
</dbReference>
<dbReference type="GO" id="GO:0030527">
    <property type="term" value="F:structural constituent of chromatin"/>
    <property type="evidence" value="ECO:0007669"/>
    <property type="project" value="InterPro"/>
</dbReference>
<evidence type="ECO:0000256" key="3">
    <source>
        <dbReference type="SAM" id="MobiDB-lite"/>
    </source>
</evidence>
<sequence>MSGVPPAPSAAPAKPAKRRSSKARKTGPTVSDRILKVVAASKERGGVSLVALKKGLATSGYDIGKNNARIRLAVRRLVTNGSLIQIKGTGASGSFKIGKKPVVKKKPIKKAKKPNAKKAKKPKRAAATKATGTPKKRRRRSKSPKKAKKPAAAKKPKSPRKAKRRVSRGKTKRVAAKKK</sequence>
<dbReference type="Gene3D" id="1.10.10.10">
    <property type="entry name" value="Winged helix-like DNA-binding domain superfamily/Winged helix DNA-binding domain"/>
    <property type="match status" value="1"/>
</dbReference>
<dbReference type="InterPro" id="IPR005819">
    <property type="entry name" value="H1/H5"/>
</dbReference>
<organism evidence="5 6">
    <name type="scientific">Clupea harengus</name>
    <name type="common">Atlantic herring</name>
    <dbReference type="NCBI Taxonomy" id="7950"/>
    <lineage>
        <taxon>Eukaryota</taxon>
        <taxon>Metazoa</taxon>
        <taxon>Chordata</taxon>
        <taxon>Craniata</taxon>
        <taxon>Vertebrata</taxon>
        <taxon>Euteleostomi</taxon>
        <taxon>Actinopterygii</taxon>
        <taxon>Neopterygii</taxon>
        <taxon>Teleostei</taxon>
        <taxon>Clupei</taxon>
        <taxon>Clupeiformes</taxon>
        <taxon>Clupeoidei</taxon>
        <taxon>Clupeidae</taxon>
        <taxon>Clupea</taxon>
    </lineage>
</organism>
<dbReference type="GO" id="GO:0005634">
    <property type="term" value="C:nucleus"/>
    <property type="evidence" value="ECO:0007669"/>
    <property type="project" value="UniProtKB-SubCell"/>
</dbReference>